<protein>
    <submittedName>
        <fullName evidence="1">Uncharacterized protein</fullName>
    </submittedName>
</protein>
<dbReference type="Proteomes" id="UP001055125">
    <property type="component" value="Unassembled WGS sequence"/>
</dbReference>
<keyword evidence="2" id="KW-1185">Reference proteome</keyword>
<dbReference type="EMBL" id="BPQP01000075">
    <property type="protein sequence ID" value="GJD97071.1"/>
    <property type="molecule type" value="Genomic_DNA"/>
</dbReference>
<name>A0ABQ4S1S3_9HYPH</name>
<evidence type="ECO:0000313" key="2">
    <source>
        <dbReference type="Proteomes" id="UP001055125"/>
    </source>
</evidence>
<evidence type="ECO:0000313" key="1">
    <source>
        <dbReference type="EMBL" id="GJD97071.1"/>
    </source>
</evidence>
<sequence length="55" mass="6132">MDRGPEVMRPRIFRGPRPRHAFAPAAILGTTRNILPRAYRGINPALKEASGIMHP</sequence>
<reference evidence="1" key="1">
    <citation type="journal article" date="2021" name="Front. Microbiol.">
        <title>Comprehensive Comparative Genomics and Phenotyping of Methylobacterium Species.</title>
        <authorList>
            <person name="Alessa O."/>
            <person name="Ogura Y."/>
            <person name="Fujitani Y."/>
            <person name="Takami H."/>
            <person name="Hayashi T."/>
            <person name="Sahin N."/>
            <person name="Tani A."/>
        </authorList>
    </citation>
    <scope>NUCLEOTIDE SEQUENCE</scope>
    <source>
        <strain evidence="1">DSM 19015</strain>
    </source>
</reference>
<organism evidence="1 2">
    <name type="scientific">Methylobacterium iners</name>
    <dbReference type="NCBI Taxonomy" id="418707"/>
    <lineage>
        <taxon>Bacteria</taxon>
        <taxon>Pseudomonadati</taxon>
        <taxon>Pseudomonadota</taxon>
        <taxon>Alphaproteobacteria</taxon>
        <taxon>Hyphomicrobiales</taxon>
        <taxon>Methylobacteriaceae</taxon>
        <taxon>Methylobacterium</taxon>
    </lineage>
</organism>
<comment type="caution">
    <text evidence="1">The sequence shown here is derived from an EMBL/GenBank/DDBJ whole genome shotgun (WGS) entry which is preliminary data.</text>
</comment>
<reference evidence="1" key="2">
    <citation type="submission" date="2021-08" db="EMBL/GenBank/DDBJ databases">
        <authorList>
            <person name="Tani A."/>
            <person name="Ola A."/>
            <person name="Ogura Y."/>
            <person name="Katsura K."/>
            <person name="Hayashi T."/>
        </authorList>
    </citation>
    <scope>NUCLEOTIDE SEQUENCE</scope>
    <source>
        <strain evidence="1">DSM 19015</strain>
    </source>
</reference>
<accession>A0ABQ4S1S3</accession>
<gene>
    <name evidence="1" type="ORF">OCOJLMKI_4299</name>
</gene>
<proteinExistence type="predicted"/>